<dbReference type="AlphaFoldDB" id="A0A5J4WIB3"/>
<organism evidence="1 2">
    <name type="scientific">Streblomastix strix</name>
    <dbReference type="NCBI Taxonomy" id="222440"/>
    <lineage>
        <taxon>Eukaryota</taxon>
        <taxon>Metamonada</taxon>
        <taxon>Preaxostyla</taxon>
        <taxon>Oxymonadida</taxon>
        <taxon>Streblomastigidae</taxon>
        <taxon>Streblomastix</taxon>
    </lineage>
</organism>
<evidence type="ECO:0000313" key="2">
    <source>
        <dbReference type="Proteomes" id="UP000324800"/>
    </source>
</evidence>
<evidence type="ECO:0000313" key="1">
    <source>
        <dbReference type="EMBL" id="KAA6394423.1"/>
    </source>
</evidence>
<accession>A0A5J4WIB3</accession>
<sequence length="330" mass="37647">MCVSSVGKARYRCMHRAPIRATQQFTSVVASNALIQRTIPLPLVQGQLVKILEGITGALLQETDFYATNMSNMQVLEVIQRDARASQLLQLTKISAADRQFIPLLQTIDALASGFQLQALEFQRLCTLTIQHILESNLIETLIETVYELVLALRQAVRANMARIRLFSGILAHLFDGNNNSVMSHANLATTQRQIGIQQLTSGQSVANEDAIQILRFLKQKSATPPLNRQRDYWATKSYLLKYIQKPGTSQRYPEYGIKQIEAQDVILRHGRGETISIANWRKVQKEMGKRSQIRYSRTIIFCIRLNNARQRKGIKQFFLKYSKKEIQVR</sequence>
<proteinExistence type="predicted"/>
<gene>
    <name evidence="1" type="ORF">EZS28_010047</name>
</gene>
<reference evidence="1 2" key="1">
    <citation type="submission" date="2019-03" db="EMBL/GenBank/DDBJ databases">
        <title>Single cell metagenomics reveals metabolic interactions within the superorganism composed of flagellate Streblomastix strix and complex community of Bacteroidetes bacteria on its surface.</title>
        <authorList>
            <person name="Treitli S.C."/>
            <person name="Kolisko M."/>
            <person name="Husnik F."/>
            <person name="Keeling P."/>
            <person name="Hampl V."/>
        </authorList>
    </citation>
    <scope>NUCLEOTIDE SEQUENCE [LARGE SCALE GENOMIC DNA]</scope>
    <source>
        <strain evidence="1">ST1C</strain>
    </source>
</reference>
<name>A0A5J4WIB3_9EUKA</name>
<dbReference type="EMBL" id="SNRW01001946">
    <property type="protein sequence ID" value="KAA6394423.1"/>
    <property type="molecule type" value="Genomic_DNA"/>
</dbReference>
<dbReference type="Proteomes" id="UP000324800">
    <property type="component" value="Unassembled WGS sequence"/>
</dbReference>
<comment type="caution">
    <text evidence="1">The sequence shown here is derived from an EMBL/GenBank/DDBJ whole genome shotgun (WGS) entry which is preliminary data.</text>
</comment>
<protein>
    <submittedName>
        <fullName evidence="1">Uncharacterized protein</fullName>
    </submittedName>
</protein>